<dbReference type="EMBL" id="JAACFV010000013">
    <property type="protein sequence ID" value="KAF7512347.1"/>
    <property type="molecule type" value="Genomic_DNA"/>
</dbReference>
<dbReference type="PANTHER" id="PTHR46424">
    <property type="entry name" value="UBX DOMAIN-CONTAINING PROTEIN 4"/>
    <property type="match status" value="1"/>
</dbReference>
<feature type="compositionally biased region" description="Basic and acidic residues" evidence="6">
    <location>
        <begin position="441"/>
        <end position="455"/>
    </location>
</feature>
<evidence type="ECO:0000256" key="2">
    <source>
        <dbReference type="ARBA" id="ARBA00023230"/>
    </source>
</evidence>
<evidence type="ECO:0000259" key="7">
    <source>
        <dbReference type="PROSITE" id="PS50033"/>
    </source>
</evidence>
<name>A0A8H7ASV8_9EURO</name>
<dbReference type="Pfam" id="PF23187">
    <property type="entry name" value="UBX7_N"/>
    <property type="match status" value="1"/>
</dbReference>
<evidence type="ECO:0000256" key="3">
    <source>
        <dbReference type="ARBA" id="ARBA00038812"/>
    </source>
</evidence>
<keyword evidence="2" id="KW-0834">Unfolded protein response</keyword>
<comment type="function">
    <text evidence="5">Involved in endoplasmic reticulum-associated protein degradation (ERAD). Acts as a platform to recruit both UBQLN1 and VCP to the ER during ERAD.</text>
</comment>
<evidence type="ECO:0000256" key="5">
    <source>
        <dbReference type="ARBA" id="ARBA00046062"/>
    </source>
</evidence>
<evidence type="ECO:0000256" key="1">
    <source>
        <dbReference type="ARBA" id="ARBA00004406"/>
    </source>
</evidence>
<evidence type="ECO:0000256" key="6">
    <source>
        <dbReference type="SAM" id="MobiDB-lite"/>
    </source>
</evidence>
<keyword evidence="9" id="KW-1185">Reference proteome</keyword>
<dbReference type="SUPFAM" id="SSF52833">
    <property type="entry name" value="Thioredoxin-like"/>
    <property type="match status" value="1"/>
</dbReference>
<dbReference type="InterPro" id="IPR036249">
    <property type="entry name" value="Thioredoxin-like_sf"/>
</dbReference>
<dbReference type="SUPFAM" id="SSF54236">
    <property type="entry name" value="Ubiquitin-like"/>
    <property type="match status" value="1"/>
</dbReference>
<dbReference type="InterPro" id="IPR001012">
    <property type="entry name" value="UBX_dom"/>
</dbReference>
<dbReference type="PANTHER" id="PTHR46424:SF1">
    <property type="entry name" value="UBX DOMAIN-CONTAINING PROTEIN 4"/>
    <property type="match status" value="1"/>
</dbReference>
<dbReference type="Gene3D" id="3.10.20.90">
    <property type="entry name" value="Phosphatidylinositol 3-kinase Catalytic Subunit, Chain A, domain 1"/>
    <property type="match status" value="1"/>
</dbReference>
<comment type="subcellular location">
    <subcellularLocation>
        <location evidence="1">Endoplasmic reticulum membrane</location>
        <topology evidence="1">Peripheral membrane protein</topology>
    </subcellularLocation>
</comment>
<dbReference type="GO" id="GO:0006986">
    <property type="term" value="P:response to unfolded protein"/>
    <property type="evidence" value="ECO:0007669"/>
    <property type="project" value="UniProtKB-KW"/>
</dbReference>
<comment type="subunit">
    <text evidence="3">Directly interacts with VCP. Interacts with UBQLN1. Forms a complex with VCP and UBQLN1.</text>
</comment>
<comment type="caution">
    <text evidence="8">The sequence shown here is derived from an EMBL/GenBank/DDBJ whole genome shotgun (WGS) entry which is preliminary data.</text>
</comment>
<dbReference type="PROSITE" id="PS50033">
    <property type="entry name" value="UBX"/>
    <property type="match status" value="1"/>
</dbReference>
<feature type="compositionally biased region" description="Basic and acidic residues" evidence="6">
    <location>
        <begin position="175"/>
        <end position="190"/>
    </location>
</feature>
<dbReference type="GO" id="GO:0036503">
    <property type="term" value="P:ERAD pathway"/>
    <property type="evidence" value="ECO:0007669"/>
    <property type="project" value="TreeGrafter"/>
</dbReference>
<feature type="region of interest" description="Disordered" evidence="6">
    <location>
        <begin position="420"/>
        <end position="480"/>
    </location>
</feature>
<feature type="compositionally biased region" description="Polar residues" evidence="6">
    <location>
        <begin position="138"/>
        <end position="153"/>
    </location>
</feature>
<dbReference type="SMART" id="SM00166">
    <property type="entry name" value="UBX"/>
    <property type="match status" value="1"/>
</dbReference>
<protein>
    <recommendedName>
        <fullName evidence="4">UBX domain-containing protein 2</fullName>
    </recommendedName>
</protein>
<dbReference type="OrthoDB" id="2445133at2759"/>
<accession>A0A8H7ASV8</accession>
<feature type="compositionally biased region" description="Polar residues" evidence="6">
    <location>
        <begin position="203"/>
        <end position="213"/>
    </location>
</feature>
<dbReference type="Proteomes" id="UP000606974">
    <property type="component" value="Unassembled WGS sequence"/>
</dbReference>
<feature type="domain" description="UBX" evidence="7">
    <location>
        <begin position="288"/>
        <end position="369"/>
    </location>
</feature>
<feature type="region of interest" description="Disordered" evidence="6">
    <location>
        <begin position="134"/>
        <end position="251"/>
    </location>
</feature>
<evidence type="ECO:0000256" key="4">
    <source>
        <dbReference type="ARBA" id="ARBA00041575"/>
    </source>
</evidence>
<feature type="compositionally biased region" description="Low complexity" evidence="6">
    <location>
        <begin position="426"/>
        <end position="438"/>
    </location>
</feature>
<dbReference type="AlphaFoldDB" id="A0A8H7ASV8"/>
<gene>
    <name evidence="8" type="ORF">GJ744_001915</name>
</gene>
<proteinExistence type="predicted"/>
<evidence type="ECO:0000313" key="8">
    <source>
        <dbReference type="EMBL" id="KAF7512347.1"/>
    </source>
</evidence>
<evidence type="ECO:0000313" key="9">
    <source>
        <dbReference type="Proteomes" id="UP000606974"/>
    </source>
</evidence>
<dbReference type="GO" id="GO:0005789">
    <property type="term" value="C:endoplasmic reticulum membrane"/>
    <property type="evidence" value="ECO:0007669"/>
    <property type="project" value="UniProtKB-SubCell"/>
</dbReference>
<organism evidence="8 9">
    <name type="scientific">Endocarpon pusillum</name>
    <dbReference type="NCBI Taxonomy" id="364733"/>
    <lineage>
        <taxon>Eukaryota</taxon>
        <taxon>Fungi</taxon>
        <taxon>Dikarya</taxon>
        <taxon>Ascomycota</taxon>
        <taxon>Pezizomycotina</taxon>
        <taxon>Eurotiomycetes</taxon>
        <taxon>Chaetothyriomycetidae</taxon>
        <taxon>Verrucariales</taxon>
        <taxon>Verrucariaceae</taxon>
        <taxon>Endocarpon</taxon>
    </lineage>
</organism>
<feature type="compositionally biased region" description="Basic and acidic residues" evidence="6">
    <location>
        <begin position="231"/>
        <end position="251"/>
    </location>
</feature>
<dbReference type="Pfam" id="PF00789">
    <property type="entry name" value="UBX"/>
    <property type="match status" value="1"/>
</dbReference>
<dbReference type="InterPro" id="IPR029071">
    <property type="entry name" value="Ubiquitin-like_domsf"/>
</dbReference>
<reference evidence="8" key="1">
    <citation type="submission" date="2020-02" db="EMBL/GenBank/DDBJ databases">
        <authorList>
            <person name="Palmer J.M."/>
        </authorList>
    </citation>
    <scope>NUCLEOTIDE SEQUENCE</scope>
    <source>
        <strain evidence="8">EPUS1.4</strain>
        <tissue evidence="8">Thallus</tissue>
    </source>
</reference>
<feature type="compositionally biased region" description="Polar residues" evidence="6">
    <location>
        <begin position="456"/>
        <end position="465"/>
    </location>
</feature>
<sequence>MFHEGDLQSGIALAVQQSKAVLCFVHDHEENSKSWEEIISKDDQVVEAVRRNAVALRITAGSQEAVFLSSFCPFVAIPTVVVIQNGTMKGMIPHLPSTKDQLKARILPLLGLQQVSPEAGVIDAGRSATAAVAGSEIDNGTTSHATEGSSTSGALDRSVPVPTPATPSTPSTEGPCREESRPSGADKEQTEIASGQHPESPRITESTVPTKSSGDTKKSPVKSISQQDWAARQRERERQQREERERIKAQIRHDHAERRRLEELRRQPAVNLTFHDANNPAVSNARRLKSGEIRIQVRTFEGSTLRSSFPKTATIATHVRPWIDLTAKQKTPYNLKIILTPLPTRTIEAAEEEQSLDDLDITGSCTLVMVPVKGFVDSYAPPGSGIIGSTVSGGYSLLNGSIGAVIGGVRSVLGFGQVTAEQQPAPSSSEETVSRPSSGEVRVRTLADQRDEAQKKNQQFYNGNHLNFIPRGDSEDDKRD</sequence>